<protein>
    <submittedName>
        <fullName evidence="2">Uncharacterized protein</fullName>
    </submittedName>
</protein>
<keyword evidence="1" id="KW-0812">Transmembrane</keyword>
<dbReference type="Proteomes" id="UP000268162">
    <property type="component" value="Unassembled WGS sequence"/>
</dbReference>
<keyword evidence="3" id="KW-1185">Reference proteome</keyword>
<organism evidence="2 3">
    <name type="scientific">Dimargaris cristalligena</name>
    <dbReference type="NCBI Taxonomy" id="215637"/>
    <lineage>
        <taxon>Eukaryota</taxon>
        <taxon>Fungi</taxon>
        <taxon>Fungi incertae sedis</taxon>
        <taxon>Zoopagomycota</taxon>
        <taxon>Kickxellomycotina</taxon>
        <taxon>Dimargaritomycetes</taxon>
        <taxon>Dimargaritales</taxon>
        <taxon>Dimargaritaceae</taxon>
        <taxon>Dimargaris</taxon>
    </lineage>
</organism>
<reference evidence="3" key="1">
    <citation type="journal article" date="2018" name="Nat. Microbiol.">
        <title>Leveraging single-cell genomics to expand the fungal tree of life.</title>
        <authorList>
            <person name="Ahrendt S.R."/>
            <person name="Quandt C.A."/>
            <person name="Ciobanu D."/>
            <person name="Clum A."/>
            <person name="Salamov A."/>
            <person name="Andreopoulos B."/>
            <person name="Cheng J.F."/>
            <person name="Woyke T."/>
            <person name="Pelin A."/>
            <person name="Henrissat B."/>
            <person name="Reynolds N.K."/>
            <person name="Benny G.L."/>
            <person name="Smith M.E."/>
            <person name="James T.Y."/>
            <person name="Grigoriev I.V."/>
        </authorList>
    </citation>
    <scope>NUCLEOTIDE SEQUENCE [LARGE SCALE GENOMIC DNA]</scope>
    <source>
        <strain evidence="3">RSA 468</strain>
    </source>
</reference>
<feature type="transmembrane region" description="Helical" evidence="1">
    <location>
        <begin position="40"/>
        <end position="59"/>
    </location>
</feature>
<dbReference type="STRING" id="215637.A0A4P9ZIZ0"/>
<evidence type="ECO:0000313" key="2">
    <source>
        <dbReference type="EMBL" id="RKP33174.1"/>
    </source>
</evidence>
<keyword evidence="1" id="KW-1133">Transmembrane helix</keyword>
<dbReference type="EMBL" id="ML004263">
    <property type="protein sequence ID" value="RKP33174.1"/>
    <property type="molecule type" value="Genomic_DNA"/>
</dbReference>
<evidence type="ECO:0000256" key="1">
    <source>
        <dbReference type="SAM" id="Phobius"/>
    </source>
</evidence>
<keyword evidence="1" id="KW-0472">Membrane</keyword>
<gene>
    <name evidence="2" type="ORF">BJ085DRAFT_34791</name>
</gene>
<feature type="transmembrane region" description="Helical" evidence="1">
    <location>
        <begin position="6"/>
        <end position="28"/>
    </location>
</feature>
<proteinExistence type="predicted"/>
<evidence type="ECO:0000313" key="3">
    <source>
        <dbReference type="Proteomes" id="UP000268162"/>
    </source>
</evidence>
<name>A0A4P9ZIZ0_9FUNG</name>
<sequence length="84" mass="9264">MKLGPLVVIGVCLLIAFIGLTTQIFIFWKFLGGFTLECMAILGGFNILLGLLCYNFYLACSTDPGEVPPYWIACHFPLPSLYLA</sequence>
<dbReference type="AlphaFoldDB" id="A0A4P9ZIZ0"/>
<accession>A0A4P9ZIZ0</accession>